<gene>
    <name evidence="7" type="ORF">ACFQ1O_07580</name>
</gene>
<feature type="transmembrane region" description="Helical" evidence="6">
    <location>
        <begin position="450"/>
        <end position="468"/>
    </location>
</feature>
<dbReference type="PANTHER" id="PTHR33529">
    <property type="entry name" value="SLR0882 PROTEIN-RELATED"/>
    <property type="match status" value="1"/>
</dbReference>
<comment type="caution">
    <text evidence="7">The sequence shown here is derived from an EMBL/GenBank/DDBJ whole genome shotgun (WGS) entry which is preliminary data.</text>
</comment>
<evidence type="ECO:0000256" key="4">
    <source>
        <dbReference type="ARBA" id="ARBA00022989"/>
    </source>
</evidence>
<comment type="subcellular location">
    <subcellularLocation>
        <location evidence="1">Cell membrane</location>
        <topology evidence="1">Multi-pass membrane protein</topology>
    </subcellularLocation>
</comment>
<feature type="transmembrane region" description="Helical" evidence="6">
    <location>
        <begin position="392"/>
        <end position="412"/>
    </location>
</feature>
<evidence type="ECO:0000256" key="1">
    <source>
        <dbReference type="ARBA" id="ARBA00004651"/>
    </source>
</evidence>
<dbReference type="RefSeq" id="WP_377715014.1">
    <property type="nucleotide sequence ID" value="NZ_JBHTJM010000008.1"/>
</dbReference>
<protein>
    <submittedName>
        <fullName evidence="7">LptF/LptG family permease</fullName>
    </submittedName>
</protein>
<keyword evidence="8" id="KW-1185">Reference proteome</keyword>
<feature type="transmembrane region" description="Helical" evidence="6">
    <location>
        <begin position="102"/>
        <end position="125"/>
    </location>
</feature>
<dbReference type="InterPro" id="IPR005495">
    <property type="entry name" value="LptG/LptF_permease"/>
</dbReference>
<keyword evidence="2" id="KW-1003">Cell membrane</keyword>
<evidence type="ECO:0000256" key="6">
    <source>
        <dbReference type="SAM" id="Phobius"/>
    </source>
</evidence>
<accession>A0ABW3I2A9</accession>
<evidence type="ECO:0000256" key="5">
    <source>
        <dbReference type="ARBA" id="ARBA00023136"/>
    </source>
</evidence>
<name>A0ABW3I2A9_9FLAO</name>
<feature type="transmembrane region" description="Helical" evidence="6">
    <location>
        <begin position="12"/>
        <end position="35"/>
    </location>
</feature>
<reference evidence="8" key="1">
    <citation type="journal article" date="2019" name="Int. J. Syst. Evol. Microbiol.">
        <title>The Global Catalogue of Microorganisms (GCM) 10K type strain sequencing project: providing services to taxonomists for standard genome sequencing and annotation.</title>
        <authorList>
            <consortium name="The Broad Institute Genomics Platform"/>
            <consortium name="The Broad Institute Genome Sequencing Center for Infectious Disease"/>
            <person name="Wu L."/>
            <person name="Ma J."/>
        </authorList>
    </citation>
    <scope>NUCLEOTIDE SEQUENCE [LARGE SCALE GENOMIC DNA]</scope>
    <source>
        <strain evidence="8">CCUG 62114</strain>
    </source>
</reference>
<keyword evidence="5 6" id="KW-0472">Membrane</keyword>
<evidence type="ECO:0000313" key="7">
    <source>
        <dbReference type="EMBL" id="MFD0963863.1"/>
    </source>
</evidence>
<evidence type="ECO:0000256" key="3">
    <source>
        <dbReference type="ARBA" id="ARBA00022692"/>
    </source>
</evidence>
<dbReference type="EMBL" id="JBHTJM010000008">
    <property type="protein sequence ID" value="MFD0963863.1"/>
    <property type="molecule type" value="Genomic_DNA"/>
</dbReference>
<keyword evidence="4 6" id="KW-1133">Transmembrane helix</keyword>
<feature type="transmembrane region" description="Helical" evidence="6">
    <location>
        <begin position="593"/>
        <end position="612"/>
    </location>
</feature>
<feature type="transmembrane region" description="Helical" evidence="6">
    <location>
        <begin position="658"/>
        <end position="679"/>
    </location>
</feature>
<keyword evidence="3 6" id="KW-0812">Transmembrane</keyword>
<dbReference type="Pfam" id="PF03739">
    <property type="entry name" value="LptF_LptG"/>
    <property type="match status" value="1"/>
</dbReference>
<evidence type="ECO:0000256" key="2">
    <source>
        <dbReference type="ARBA" id="ARBA00022475"/>
    </source>
</evidence>
<evidence type="ECO:0000313" key="8">
    <source>
        <dbReference type="Proteomes" id="UP001596997"/>
    </source>
</evidence>
<proteinExistence type="predicted"/>
<feature type="transmembrane region" description="Helical" evidence="6">
    <location>
        <begin position="419"/>
        <end position="438"/>
    </location>
</feature>
<dbReference type="Proteomes" id="UP001596997">
    <property type="component" value="Unassembled WGS sequence"/>
</dbReference>
<dbReference type="PANTHER" id="PTHR33529:SF6">
    <property type="entry name" value="YJGP_YJGQ FAMILY PERMEASE"/>
    <property type="match status" value="1"/>
</dbReference>
<feature type="transmembrane region" description="Helical" evidence="6">
    <location>
        <begin position="618"/>
        <end position="637"/>
    </location>
</feature>
<organism evidence="7 8">
    <name type="scientific">Pseudofulvibacter geojedonensis</name>
    <dbReference type="NCBI Taxonomy" id="1123758"/>
    <lineage>
        <taxon>Bacteria</taxon>
        <taxon>Pseudomonadati</taxon>
        <taxon>Bacteroidota</taxon>
        <taxon>Flavobacteriia</taxon>
        <taxon>Flavobacteriales</taxon>
        <taxon>Flavobacteriaceae</taxon>
        <taxon>Pseudofulvibacter</taxon>
    </lineage>
</organism>
<sequence>MKILDRYILTTFLKTFFSVFFILIFIFILQSVWLFVKELAGKDLELIVVGKFLMYLLPTLVPLILPLTILLTSIMIFGNFAENYEFAAMKSSGISLHRAMRSLTIFIALLSFVTFFFANNVIPWGEYESRNLRKNIAQLKPSMAIVAGQFTPIGDANIKVERKYGEDGRLLENVILHQKKHTKNTTVIKAKKGELISSEGSNILQLVLSDGNYYHDITPKDYTKKKKLPHAKSSFDKYTMNIDLSKLDKSPNSTQKLTSYRFLKINQLLPTIDSLNHKLVKDVESDNNNLYNGLGLTVAKNKVDKIASIKTNDSSKTGSKIIKKPIEVKPNNNTFYKKPILNLFTLKEQEKILDFAITNSKASYKRIEKRESNLDDKLSNLNRHKVAVHKKFALAFSCFILFFVGAPLGAIIRKGGLGLPMVIAIVLFLTYWFIGIFAENSSEKGGIPPFLGGWLSTLIMLPLGIIFTRNATSDKGMFNTDGIYNFFRKIGNKFIKKKENTTLEEDFVLNTTEYSNEDLIFKDKISSFSTPQLKDILKYSKQHGYSDNQKQIILDTLSQLGVGFEELKLSGNLSNYQFENANRHYLQLKKNSAIAFILYIVHFLSNIAINIVKADFSGIIVTIIILLSLIIYMIYYLKCYLDYSKLNKIVTNNSGLSLPSPIIFLIIGAPFNLFTYFYFKKEINEAMKHIR</sequence>
<feature type="transmembrane region" description="Helical" evidence="6">
    <location>
        <begin position="55"/>
        <end position="81"/>
    </location>
</feature>